<name>A0A9Q8Q702_9HYPO</name>
<dbReference type="AlphaFoldDB" id="A0A9Q8Q702"/>
<accession>A0A9Q8Q702</accession>
<gene>
    <name evidence="2" type="ORF">JDV02_001393</name>
</gene>
<sequence>MAAALGGLPTSPTSEASDDISWLLDRVNTFERSPKGLMEAWQSAQQAESNSTTKVFLDQGKFAWLAYHLSKVAADQPTHFTGQTILRRKISDLEGRSLASRILTAEKLAAGLGSDVKDKIERWWTSSHRPRRTKKRRLTDRNSYQRSTSEYTRSPSPTNSTSSALAVQVQPYSPFDTCDHFAEYEHVLVNASLPETIRLFPSSLSDAIKRIPDPGNENVLVASVSMSFPNARTNFGCQMALEIMDNKIDNLARDLFDARLETTAGLRYFCLTDGAKLLPNPKFTLRGCRHDVIPVTFGPEVTSAIAASPAYQDDLKQWRGRTDCVWMVISHKANAKAELCVSMGLVEGTLIRRKLYK</sequence>
<feature type="compositionally biased region" description="Polar residues" evidence="1">
    <location>
        <begin position="141"/>
        <end position="153"/>
    </location>
</feature>
<proteinExistence type="predicted"/>
<protein>
    <submittedName>
        <fullName evidence="2">Uncharacterized protein</fullName>
    </submittedName>
</protein>
<dbReference type="Proteomes" id="UP000829364">
    <property type="component" value="Chromosome 1"/>
</dbReference>
<dbReference type="OrthoDB" id="3774077at2759"/>
<feature type="compositionally biased region" description="Low complexity" evidence="1">
    <location>
        <begin position="154"/>
        <end position="163"/>
    </location>
</feature>
<reference evidence="2" key="1">
    <citation type="submission" date="2021-11" db="EMBL/GenBank/DDBJ databases">
        <title>Purpureocillium_takamizusanense_genome.</title>
        <authorList>
            <person name="Nguyen N.-H."/>
        </authorList>
    </citation>
    <scope>NUCLEOTIDE SEQUENCE</scope>
    <source>
        <strain evidence="2">PT3</strain>
    </source>
</reference>
<dbReference type="RefSeq" id="XP_047838279.1">
    <property type="nucleotide sequence ID" value="XM_047982317.1"/>
</dbReference>
<feature type="compositionally biased region" description="Basic residues" evidence="1">
    <location>
        <begin position="129"/>
        <end position="138"/>
    </location>
</feature>
<feature type="region of interest" description="Disordered" evidence="1">
    <location>
        <begin position="129"/>
        <end position="164"/>
    </location>
</feature>
<organism evidence="2 3">
    <name type="scientific">Purpureocillium takamizusanense</name>
    <dbReference type="NCBI Taxonomy" id="2060973"/>
    <lineage>
        <taxon>Eukaryota</taxon>
        <taxon>Fungi</taxon>
        <taxon>Dikarya</taxon>
        <taxon>Ascomycota</taxon>
        <taxon>Pezizomycotina</taxon>
        <taxon>Sordariomycetes</taxon>
        <taxon>Hypocreomycetidae</taxon>
        <taxon>Hypocreales</taxon>
        <taxon>Ophiocordycipitaceae</taxon>
        <taxon>Purpureocillium</taxon>
    </lineage>
</organism>
<evidence type="ECO:0000313" key="2">
    <source>
        <dbReference type="EMBL" id="UNI14798.1"/>
    </source>
</evidence>
<evidence type="ECO:0000313" key="3">
    <source>
        <dbReference type="Proteomes" id="UP000829364"/>
    </source>
</evidence>
<evidence type="ECO:0000256" key="1">
    <source>
        <dbReference type="SAM" id="MobiDB-lite"/>
    </source>
</evidence>
<dbReference type="KEGG" id="ptkz:JDV02_001393"/>
<dbReference type="EMBL" id="CP086354">
    <property type="protein sequence ID" value="UNI14798.1"/>
    <property type="molecule type" value="Genomic_DNA"/>
</dbReference>
<dbReference type="GeneID" id="72063356"/>
<keyword evidence="3" id="KW-1185">Reference proteome</keyword>